<feature type="non-terminal residue" evidence="1">
    <location>
        <position position="1"/>
    </location>
</feature>
<organism evidence="1 2">
    <name type="scientific">Chiloscyllium punctatum</name>
    <name type="common">Brownbanded bambooshark</name>
    <name type="synonym">Hemiscyllium punctatum</name>
    <dbReference type="NCBI Taxonomy" id="137246"/>
    <lineage>
        <taxon>Eukaryota</taxon>
        <taxon>Metazoa</taxon>
        <taxon>Chordata</taxon>
        <taxon>Craniata</taxon>
        <taxon>Vertebrata</taxon>
        <taxon>Chondrichthyes</taxon>
        <taxon>Elasmobranchii</taxon>
        <taxon>Galeomorphii</taxon>
        <taxon>Galeoidea</taxon>
        <taxon>Orectolobiformes</taxon>
        <taxon>Hemiscylliidae</taxon>
        <taxon>Chiloscyllium</taxon>
    </lineage>
</organism>
<accession>A0A401TJT3</accession>
<gene>
    <name evidence="1" type="ORF">chiPu_0027057</name>
</gene>
<proteinExistence type="predicted"/>
<dbReference type="Proteomes" id="UP000287033">
    <property type="component" value="Unassembled WGS sequence"/>
</dbReference>
<comment type="caution">
    <text evidence="1">The sequence shown here is derived from an EMBL/GenBank/DDBJ whole genome shotgun (WGS) entry which is preliminary data.</text>
</comment>
<dbReference type="EMBL" id="BEZZ01093845">
    <property type="protein sequence ID" value="GCC42911.1"/>
    <property type="molecule type" value="Genomic_DNA"/>
</dbReference>
<name>A0A401TJT3_CHIPU</name>
<evidence type="ECO:0000313" key="1">
    <source>
        <dbReference type="EMBL" id="GCC42911.1"/>
    </source>
</evidence>
<keyword evidence="2" id="KW-1185">Reference proteome</keyword>
<sequence>RSKWDVLVILDEQQTAPGFGEWMDAVCSQTRGSTEFRKLELHHGVERLHSLSVTFQGTDIEAPEQDVRTQTGPKPAFHLASSFVNVRQQTRKRQWNDDVTEINRFTVSPTLLCPSHWSMASHEAQTETQPPVLK</sequence>
<reference evidence="1 2" key="1">
    <citation type="journal article" date="2018" name="Nat. Ecol. Evol.">
        <title>Shark genomes provide insights into elasmobranch evolution and the origin of vertebrates.</title>
        <authorList>
            <person name="Hara Y"/>
            <person name="Yamaguchi K"/>
            <person name="Onimaru K"/>
            <person name="Kadota M"/>
            <person name="Koyanagi M"/>
            <person name="Keeley SD"/>
            <person name="Tatsumi K"/>
            <person name="Tanaka K"/>
            <person name="Motone F"/>
            <person name="Kageyama Y"/>
            <person name="Nozu R"/>
            <person name="Adachi N"/>
            <person name="Nishimura O"/>
            <person name="Nakagawa R"/>
            <person name="Tanegashima C"/>
            <person name="Kiyatake I"/>
            <person name="Matsumoto R"/>
            <person name="Murakumo K"/>
            <person name="Nishida K"/>
            <person name="Terakita A"/>
            <person name="Kuratani S"/>
            <person name="Sato K"/>
            <person name="Hyodo S Kuraku.S."/>
        </authorList>
    </citation>
    <scope>NUCLEOTIDE SEQUENCE [LARGE SCALE GENOMIC DNA]</scope>
</reference>
<dbReference type="AlphaFoldDB" id="A0A401TJT3"/>
<evidence type="ECO:0000313" key="2">
    <source>
        <dbReference type="Proteomes" id="UP000287033"/>
    </source>
</evidence>
<protein>
    <submittedName>
        <fullName evidence="1">Uncharacterized protein</fullName>
    </submittedName>
</protein>